<keyword evidence="4 9" id="KW-0547">Nucleotide-binding</keyword>
<evidence type="ECO:0000256" key="9">
    <source>
        <dbReference type="HAMAP-Rule" id="MF_00151"/>
    </source>
</evidence>
<sequence>MPKAIYAGSFDPITNGHLWVIDRAAAIFDELIVAVGDNPDKNYSFSLDERLGLLKETLHQYKNIEIGHFNGEFLVNYAQGVGASFIVRGIRNTQDYEYEKTMRYINSDLCSTIDTIFLMPPRNYAEVSSSLVKGLVGTAGWEKIVKRYVPETVLDALKVKNGS</sequence>
<dbReference type="PRINTS" id="PR01020">
    <property type="entry name" value="LPSBIOSNTHSS"/>
</dbReference>
<dbReference type="InterPro" id="IPR001980">
    <property type="entry name" value="PPAT"/>
</dbReference>
<keyword evidence="12" id="KW-1185">Reference proteome</keyword>
<feature type="binding site" evidence="9">
    <location>
        <position position="17"/>
    </location>
    <ligand>
        <name>ATP</name>
        <dbReference type="ChEBI" id="CHEBI:30616"/>
    </ligand>
</feature>
<feature type="binding site" evidence="9">
    <location>
        <begin position="9"/>
        <end position="10"/>
    </location>
    <ligand>
        <name>ATP</name>
        <dbReference type="ChEBI" id="CHEBI:30616"/>
    </ligand>
</feature>
<comment type="subunit">
    <text evidence="9">Homohexamer.</text>
</comment>
<reference evidence="12" key="1">
    <citation type="submission" date="2017-11" db="EMBL/GenBank/DDBJ databases">
        <authorList>
            <person name="Chan K.G."/>
            <person name="Lee L.S."/>
        </authorList>
    </citation>
    <scope>NUCLEOTIDE SEQUENCE [LARGE SCALE GENOMIC DNA]</scope>
    <source>
        <strain evidence="12">DSM 100970</strain>
    </source>
</reference>
<keyword evidence="2 9" id="KW-0808">Transferase</keyword>
<evidence type="ECO:0000256" key="7">
    <source>
        <dbReference type="ARBA" id="ARBA00022993"/>
    </source>
</evidence>
<evidence type="ECO:0000256" key="5">
    <source>
        <dbReference type="ARBA" id="ARBA00022840"/>
    </source>
</evidence>
<evidence type="ECO:0000256" key="3">
    <source>
        <dbReference type="ARBA" id="ARBA00022695"/>
    </source>
</evidence>
<dbReference type="GO" id="GO:0015937">
    <property type="term" value="P:coenzyme A biosynthetic process"/>
    <property type="evidence" value="ECO:0007669"/>
    <property type="project" value="UniProtKB-UniRule"/>
</dbReference>
<feature type="site" description="Transition state stabilizer" evidence="9">
    <location>
        <position position="17"/>
    </location>
</feature>
<comment type="cofactor">
    <cofactor evidence="9">
        <name>Mg(2+)</name>
        <dbReference type="ChEBI" id="CHEBI:18420"/>
    </cofactor>
</comment>
<comment type="catalytic activity">
    <reaction evidence="8 9">
        <text>(R)-4'-phosphopantetheine + ATP + H(+) = 3'-dephospho-CoA + diphosphate</text>
        <dbReference type="Rhea" id="RHEA:19801"/>
        <dbReference type="ChEBI" id="CHEBI:15378"/>
        <dbReference type="ChEBI" id="CHEBI:30616"/>
        <dbReference type="ChEBI" id="CHEBI:33019"/>
        <dbReference type="ChEBI" id="CHEBI:57328"/>
        <dbReference type="ChEBI" id="CHEBI:61723"/>
        <dbReference type="EC" id="2.7.7.3"/>
    </reaction>
</comment>
<feature type="binding site" evidence="9">
    <location>
        <begin position="124"/>
        <end position="130"/>
    </location>
    <ligand>
        <name>ATP</name>
        <dbReference type="ChEBI" id="CHEBI:30616"/>
    </ligand>
</feature>
<dbReference type="OrthoDB" id="9806661at2"/>
<evidence type="ECO:0000256" key="1">
    <source>
        <dbReference type="ARBA" id="ARBA00022490"/>
    </source>
</evidence>
<keyword evidence="6 9" id="KW-0460">Magnesium</keyword>
<accession>A0A2I7N9W7</accession>
<feature type="binding site" evidence="9">
    <location>
        <begin position="89"/>
        <end position="91"/>
    </location>
    <ligand>
        <name>ATP</name>
        <dbReference type="ChEBI" id="CHEBI:30616"/>
    </ligand>
</feature>
<evidence type="ECO:0000313" key="11">
    <source>
        <dbReference type="EMBL" id="AUR53155.1"/>
    </source>
</evidence>
<dbReference type="InterPro" id="IPR014729">
    <property type="entry name" value="Rossmann-like_a/b/a_fold"/>
</dbReference>
<dbReference type="SUPFAM" id="SSF52374">
    <property type="entry name" value="Nucleotidylyl transferase"/>
    <property type="match status" value="1"/>
</dbReference>
<dbReference type="PANTHER" id="PTHR21342">
    <property type="entry name" value="PHOSPHOPANTETHEINE ADENYLYLTRANSFERASE"/>
    <property type="match status" value="1"/>
</dbReference>
<dbReference type="KEGG" id="nba:CUN60_04085"/>
<evidence type="ECO:0000256" key="2">
    <source>
        <dbReference type="ARBA" id="ARBA00022679"/>
    </source>
</evidence>
<proteinExistence type="inferred from homology"/>
<feature type="binding site" evidence="9">
    <location>
        <position position="99"/>
    </location>
    <ligand>
        <name>ATP</name>
        <dbReference type="ChEBI" id="CHEBI:30616"/>
    </ligand>
</feature>
<dbReference type="GO" id="GO:0004595">
    <property type="term" value="F:pantetheine-phosphate adenylyltransferase activity"/>
    <property type="evidence" value="ECO:0007669"/>
    <property type="project" value="UniProtKB-UniRule"/>
</dbReference>
<dbReference type="UniPathway" id="UPA00241">
    <property type="reaction ID" value="UER00355"/>
</dbReference>
<dbReference type="PANTHER" id="PTHR21342:SF1">
    <property type="entry name" value="PHOSPHOPANTETHEINE ADENYLYLTRANSFERASE"/>
    <property type="match status" value="1"/>
</dbReference>
<comment type="similarity">
    <text evidence="9">Belongs to the bacterial CoaD family.</text>
</comment>
<dbReference type="EC" id="2.7.7.3" evidence="9"/>
<comment type="function">
    <text evidence="9">Reversibly transfers an adenylyl group from ATP to 4'-phosphopantetheine, yielding dephospho-CoA (dPCoA) and pyrophosphate.</text>
</comment>
<keyword evidence="5 9" id="KW-0067">ATP-binding</keyword>
<dbReference type="RefSeq" id="WP_102952441.1">
    <property type="nucleotide sequence ID" value="NZ_CP024847.1"/>
</dbReference>
<feature type="binding site" evidence="9">
    <location>
        <position position="88"/>
    </location>
    <ligand>
        <name>substrate</name>
    </ligand>
</feature>
<dbReference type="CDD" id="cd02163">
    <property type="entry name" value="PPAT"/>
    <property type="match status" value="1"/>
</dbReference>
<dbReference type="GO" id="GO:0005524">
    <property type="term" value="F:ATP binding"/>
    <property type="evidence" value="ECO:0007669"/>
    <property type="project" value="UniProtKB-KW"/>
</dbReference>
<keyword evidence="1 9" id="KW-0963">Cytoplasm</keyword>
<keyword evidence="3 9" id="KW-0548">Nucleotidyltransferase</keyword>
<feature type="binding site" evidence="9">
    <location>
        <position position="9"/>
    </location>
    <ligand>
        <name>substrate</name>
    </ligand>
</feature>
<dbReference type="Pfam" id="PF01467">
    <property type="entry name" value="CTP_transf_like"/>
    <property type="match status" value="1"/>
</dbReference>
<dbReference type="GO" id="GO:0005737">
    <property type="term" value="C:cytoplasm"/>
    <property type="evidence" value="ECO:0007669"/>
    <property type="project" value="UniProtKB-SubCell"/>
</dbReference>
<evidence type="ECO:0000256" key="6">
    <source>
        <dbReference type="ARBA" id="ARBA00022842"/>
    </source>
</evidence>
<comment type="subcellular location">
    <subcellularLocation>
        <location evidence="9">Cytoplasm</location>
    </subcellularLocation>
</comment>
<organism evidence="11 12">
    <name type="scientific">Aquella oligotrophica</name>
    <dbReference type="NCBI Taxonomy" id="2067065"/>
    <lineage>
        <taxon>Bacteria</taxon>
        <taxon>Pseudomonadati</taxon>
        <taxon>Pseudomonadota</taxon>
        <taxon>Betaproteobacteria</taxon>
        <taxon>Neisseriales</taxon>
        <taxon>Neisseriaceae</taxon>
        <taxon>Aquella</taxon>
    </lineage>
</organism>
<name>A0A2I7N9W7_9NEIS</name>
<keyword evidence="7 9" id="KW-0173">Coenzyme A biosynthesis</keyword>
<dbReference type="NCBIfam" id="TIGR01510">
    <property type="entry name" value="coaD_prev_kdtB"/>
    <property type="match status" value="1"/>
</dbReference>
<dbReference type="NCBIfam" id="TIGR00125">
    <property type="entry name" value="cyt_tran_rel"/>
    <property type="match status" value="1"/>
</dbReference>
<protein>
    <recommendedName>
        <fullName evidence="9">Phosphopantetheine adenylyltransferase</fullName>
        <ecNumber evidence="9">2.7.7.3</ecNumber>
    </recommendedName>
    <alternativeName>
        <fullName evidence="9">Dephospho-CoA pyrophosphorylase</fullName>
    </alternativeName>
    <alternativeName>
        <fullName evidence="9">Pantetheine-phosphate adenylyltransferase</fullName>
        <shortName evidence="9">PPAT</shortName>
    </alternativeName>
</protein>
<evidence type="ECO:0000259" key="10">
    <source>
        <dbReference type="Pfam" id="PF01467"/>
    </source>
</evidence>
<feature type="domain" description="Cytidyltransferase-like" evidence="10">
    <location>
        <begin position="5"/>
        <end position="133"/>
    </location>
</feature>
<dbReference type="Proteomes" id="UP000236655">
    <property type="component" value="Chromosome"/>
</dbReference>
<dbReference type="Gene3D" id="3.40.50.620">
    <property type="entry name" value="HUPs"/>
    <property type="match status" value="1"/>
</dbReference>
<comment type="pathway">
    <text evidence="9">Cofactor biosynthesis; coenzyme A biosynthesis; CoA from (R)-pantothenate: step 4/5.</text>
</comment>
<evidence type="ECO:0000256" key="4">
    <source>
        <dbReference type="ARBA" id="ARBA00022741"/>
    </source>
</evidence>
<dbReference type="AlphaFoldDB" id="A0A2I7N9W7"/>
<feature type="binding site" evidence="9">
    <location>
        <position position="41"/>
    </location>
    <ligand>
        <name>substrate</name>
    </ligand>
</feature>
<gene>
    <name evidence="9 11" type="primary">coaD</name>
    <name evidence="11" type="ORF">CUN60_04085</name>
</gene>
<dbReference type="InterPro" id="IPR004821">
    <property type="entry name" value="Cyt_trans-like"/>
</dbReference>
<dbReference type="EMBL" id="CP024847">
    <property type="protein sequence ID" value="AUR53155.1"/>
    <property type="molecule type" value="Genomic_DNA"/>
</dbReference>
<dbReference type="HAMAP" id="MF_00151">
    <property type="entry name" value="PPAT_bact"/>
    <property type="match status" value="1"/>
</dbReference>
<evidence type="ECO:0000313" key="12">
    <source>
        <dbReference type="Proteomes" id="UP000236655"/>
    </source>
</evidence>
<evidence type="ECO:0000256" key="8">
    <source>
        <dbReference type="ARBA" id="ARBA00029346"/>
    </source>
</evidence>
<feature type="binding site" evidence="9">
    <location>
        <position position="74"/>
    </location>
    <ligand>
        <name>substrate</name>
    </ligand>
</feature>